<name>A0A0E9S6Y0_ANGAN</name>
<protein>
    <submittedName>
        <fullName evidence="1">Uncharacterized protein</fullName>
    </submittedName>
</protein>
<dbReference type="EMBL" id="GBXM01071546">
    <property type="protein sequence ID" value="JAH37031.1"/>
    <property type="molecule type" value="Transcribed_RNA"/>
</dbReference>
<reference evidence="1" key="1">
    <citation type="submission" date="2014-11" db="EMBL/GenBank/DDBJ databases">
        <authorList>
            <person name="Amaro Gonzalez C."/>
        </authorList>
    </citation>
    <scope>NUCLEOTIDE SEQUENCE</scope>
</reference>
<accession>A0A0E9S6Y0</accession>
<proteinExistence type="predicted"/>
<dbReference type="AlphaFoldDB" id="A0A0E9S6Y0"/>
<sequence length="17" mass="1567">MICAGLEGAGSGDVSPC</sequence>
<reference evidence="1" key="2">
    <citation type="journal article" date="2015" name="Fish Shellfish Immunol.">
        <title>Early steps in the European eel (Anguilla anguilla)-Vibrio vulnificus interaction in the gills: Role of the RtxA13 toxin.</title>
        <authorList>
            <person name="Callol A."/>
            <person name="Pajuelo D."/>
            <person name="Ebbesson L."/>
            <person name="Teles M."/>
            <person name="MacKenzie S."/>
            <person name="Amaro C."/>
        </authorList>
    </citation>
    <scope>NUCLEOTIDE SEQUENCE</scope>
</reference>
<organism evidence="1">
    <name type="scientific">Anguilla anguilla</name>
    <name type="common">European freshwater eel</name>
    <name type="synonym">Muraena anguilla</name>
    <dbReference type="NCBI Taxonomy" id="7936"/>
    <lineage>
        <taxon>Eukaryota</taxon>
        <taxon>Metazoa</taxon>
        <taxon>Chordata</taxon>
        <taxon>Craniata</taxon>
        <taxon>Vertebrata</taxon>
        <taxon>Euteleostomi</taxon>
        <taxon>Actinopterygii</taxon>
        <taxon>Neopterygii</taxon>
        <taxon>Teleostei</taxon>
        <taxon>Anguilliformes</taxon>
        <taxon>Anguillidae</taxon>
        <taxon>Anguilla</taxon>
    </lineage>
</organism>
<evidence type="ECO:0000313" key="1">
    <source>
        <dbReference type="EMBL" id="JAH37031.1"/>
    </source>
</evidence>
<dbReference type="EMBL" id="GBXM01082525">
    <property type="protein sequence ID" value="JAH26052.1"/>
    <property type="molecule type" value="Transcribed_RNA"/>
</dbReference>
<dbReference type="EMBL" id="GBXM01067237">
    <property type="protein sequence ID" value="JAH41340.1"/>
    <property type="molecule type" value="Transcribed_RNA"/>
</dbReference>